<feature type="region of interest" description="Disordered" evidence="4">
    <location>
        <begin position="1"/>
        <end position="70"/>
    </location>
</feature>
<dbReference type="PROSITE" id="PS50118">
    <property type="entry name" value="HMG_BOX_2"/>
    <property type="match status" value="1"/>
</dbReference>
<dbReference type="InterPro" id="IPR051356">
    <property type="entry name" value="SOX/SOX-like_TF"/>
</dbReference>
<dbReference type="InterPro" id="IPR009071">
    <property type="entry name" value="HMG_box_dom"/>
</dbReference>
<accession>A0AAD4QFI0</accession>
<dbReference type="AlphaFoldDB" id="A0AAD4QFI0"/>
<proteinExistence type="predicted"/>
<dbReference type="InterPro" id="IPR036910">
    <property type="entry name" value="HMG_box_dom_sf"/>
</dbReference>
<dbReference type="GO" id="GO:0000978">
    <property type="term" value="F:RNA polymerase II cis-regulatory region sequence-specific DNA binding"/>
    <property type="evidence" value="ECO:0007669"/>
    <property type="project" value="TreeGrafter"/>
</dbReference>
<dbReference type="CDD" id="cd01389">
    <property type="entry name" value="HMG-box_ROX1-like"/>
    <property type="match status" value="1"/>
</dbReference>
<keyword evidence="1 3" id="KW-0238">DNA-binding</keyword>
<evidence type="ECO:0000259" key="5">
    <source>
        <dbReference type="PROSITE" id="PS50118"/>
    </source>
</evidence>
<dbReference type="EMBL" id="JAKELL010000013">
    <property type="protein sequence ID" value="KAH8994931.1"/>
    <property type="molecule type" value="Genomic_DNA"/>
</dbReference>
<feature type="domain" description="HMG box" evidence="5">
    <location>
        <begin position="70"/>
        <end position="139"/>
    </location>
</feature>
<keyword evidence="2 3" id="KW-0539">Nucleus</keyword>
<feature type="compositionally biased region" description="Polar residues" evidence="4">
    <location>
        <begin position="216"/>
        <end position="229"/>
    </location>
</feature>
<evidence type="ECO:0000256" key="3">
    <source>
        <dbReference type="PROSITE-ProRule" id="PRU00267"/>
    </source>
</evidence>
<feature type="region of interest" description="Disordered" evidence="4">
    <location>
        <begin position="140"/>
        <end position="249"/>
    </location>
</feature>
<feature type="compositionally biased region" description="Low complexity" evidence="4">
    <location>
        <begin position="141"/>
        <end position="153"/>
    </location>
</feature>
<evidence type="ECO:0000256" key="1">
    <source>
        <dbReference type="ARBA" id="ARBA00023125"/>
    </source>
</evidence>
<evidence type="ECO:0000256" key="4">
    <source>
        <dbReference type="SAM" id="MobiDB-lite"/>
    </source>
</evidence>
<feature type="compositionally biased region" description="Polar residues" evidence="4">
    <location>
        <begin position="9"/>
        <end position="20"/>
    </location>
</feature>
<keyword evidence="7" id="KW-1185">Reference proteome</keyword>
<dbReference type="SUPFAM" id="SSF47095">
    <property type="entry name" value="HMG-box"/>
    <property type="match status" value="1"/>
</dbReference>
<comment type="caution">
    <text evidence="6">The sequence shown here is derived from an EMBL/GenBank/DDBJ whole genome shotgun (WGS) entry which is preliminary data.</text>
</comment>
<dbReference type="SMART" id="SM00398">
    <property type="entry name" value="HMG"/>
    <property type="match status" value="1"/>
</dbReference>
<reference evidence="6" key="1">
    <citation type="submission" date="2022-01" db="EMBL/GenBank/DDBJ databases">
        <title>Comparative genomics reveals a dynamic genome evolution in the ectomycorrhizal milk-cap (Lactarius) mushrooms.</title>
        <authorList>
            <consortium name="DOE Joint Genome Institute"/>
            <person name="Lebreton A."/>
            <person name="Tang N."/>
            <person name="Kuo A."/>
            <person name="LaButti K."/>
            <person name="Drula E."/>
            <person name="Barry K."/>
            <person name="Clum A."/>
            <person name="Lipzen A."/>
            <person name="Mousain D."/>
            <person name="Ng V."/>
            <person name="Wang R."/>
            <person name="Wang X."/>
            <person name="Dai Y."/>
            <person name="Henrissat B."/>
            <person name="Grigoriev I.V."/>
            <person name="Guerin-Laguette A."/>
            <person name="Yu F."/>
            <person name="Martin F.M."/>
        </authorList>
    </citation>
    <scope>NUCLEOTIDE SEQUENCE</scope>
    <source>
        <strain evidence="6">QP</strain>
    </source>
</reference>
<dbReference type="Gene3D" id="1.10.30.10">
    <property type="entry name" value="High mobility group box domain"/>
    <property type="match status" value="1"/>
</dbReference>
<evidence type="ECO:0000313" key="6">
    <source>
        <dbReference type="EMBL" id="KAH8994931.1"/>
    </source>
</evidence>
<sequence length="414" mass="45989">MSGELEIQSAYTSTTTTSMPRQYIVVDPPPSGRELRPRSRPNPACSGDVQPTSQPQAKKSHARKQPEGHIPRPRNAFILFRCDFVAQKKIPASVEPDHRNISRIVGRVWKAMSDEERRPWVEEAKKEREVHKRLYPQYRYSPSSTATSTTGTSIKAKRAQNKKVRESMGVLPAWEVARQSPRPATQTLSSRCDRSPEPTPEPQQREHPQEEVLLQPRTQPTVSDGSWSTADGGGEAAPHTPFRDQPFSSADWEQSWGFLGAEPQHHSPRDGVAVTVGSCPDLNTPNSSWEMAAPFETPTTSFHFDSPDPSPVESTPMLSPFMFVARHYATNNPGFSGFHFAPNSGEAPAAALPFADALVNIDQAGQHQQHPTDHKTGPENVLENFAWTTEQIDGIIRNMQSGPSFDFVEPFVNL</sequence>
<evidence type="ECO:0000256" key="2">
    <source>
        <dbReference type="ARBA" id="ARBA00023242"/>
    </source>
</evidence>
<dbReference type="Proteomes" id="UP001201163">
    <property type="component" value="Unassembled WGS sequence"/>
</dbReference>
<evidence type="ECO:0000313" key="7">
    <source>
        <dbReference type="Proteomes" id="UP001201163"/>
    </source>
</evidence>
<dbReference type="PANTHER" id="PTHR45789">
    <property type="entry name" value="FI18025P1"/>
    <property type="match status" value="1"/>
</dbReference>
<gene>
    <name evidence="6" type="ORF">EDB92DRAFT_1814882</name>
</gene>
<dbReference type="GO" id="GO:0005634">
    <property type="term" value="C:nucleus"/>
    <property type="evidence" value="ECO:0007669"/>
    <property type="project" value="UniProtKB-UniRule"/>
</dbReference>
<dbReference type="Pfam" id="PF00505">
    <property type="entry name" value="HMG_box"/>
    <property type="match status" value="1"/>
</dbReference>
<feature type="DNA-binding region" description="HMG box" evidence="3">
    <location>
        <begin position="70"/>
        <end position="139"/>
    </location>
</feature>
<organism evidence="6 7">
    <name type="scientific">Lactarius akahatsu</name>
    <dbReference type="NCBI Taxonomy" id="416441"/>
    <lineage>
        <taxon>Eukaryota</taxon>
        <taxon>Fungi</taxon>
        <taxon>Dikarya</taxon>
        <taxon>Basidiomycota</taxon>
        <taxon>Agaricomycotina</taxon>
        <taxon>Agaricomycetes</taxon>
        <taxon>Russulales</taxon>
        <taxon>Russulaceae</taxon>
        <taxon>Lactarius</taxon>
    </lineage>
</organism>
<dbReference type="PANTHER" id="PTHR45789:SF2">
    <property type="entry name" value="FI18025P1"/>
    <property type="match status" value="1"/>
</dbReference>
<protein>
    <recommendedName>
        <fullName evidence="5">HMG box domain-containing protein</fullName>
    </recommendedName>
</protein>
<dbReference type="GO" id="GO:0000981">
    <property type="term" value="F:DNA-binding transcription factor activity, RNA polymerase II-specific"/>
    <property type="evidence" value="ECO:0007669"/>
    <property type="project" value="TreeGrafter"/>
</dbReference>
<name>A0AAD4QFI0_9AGAM</name>